<sequence length="495" mass="56477">MALYITFLFIVSSLVLFYFFVLNQKPKGKLPPGPPKLPIIGNIPQVAGKLPHHVLRDLARKYGPVMHLQLGHLSTIVVSSPRLAEHVLKTNDLAVSNRPYSLVGDVVLYGGSDVVFGNYGDYWRQMKKIMTTEALSAKKVREFSGIRDHEINNMIEFIRSTLGKPFHLREGVMQRNNNIICKALFGDHSKQQDLLIEIVEELVVLASGFQLADFFPKLKFLTAISGMKSKLTKVHNELDNIFDELFRERKIKRQTNGATEDDLLDVLFNIKERGGLQFPIEDNNIKAIFVNMFIGGTDTSVVTIEWTMTQMMRFPEVMKKAQAEVRRVFKGKQTITEKDLEQLVYLRCVVKEALRLYAPIPILLPRESREKFQIDGYDIPVGTRVLVNAYACSTDPEYWDDADSFKPERFEKSAVDFMGRNYEYLPFGTGRRICPGITFGLNVAEIIIAKLIYHFDWELPNGLSPKDIDLSENFGVVADKKVPLEIIPTRYYPMS</sequence>
<dbReference type="GO" id="GO:0051762">
    <property type="term" value="P:sesquiterpene biosynthetic process"/>
    <property type="evidence" value="ECO:0007669"/>
    <property type="project" value="UniProtKB-ARBA"/>
</dbReference>
<evidence type="ECO:0000256" key="7">
    <source>
        <dbReference type="ARBA" id="ARBA00022723"/>
    </source>
</evidence>
<dbReference type="InterPro" id="IPR002401">
    <property type="entry name" value="Cyt_P450_E_grp-I"/>
</dbReference>
<keyword evidence="12 16" id="KW-0503">Monooxygenase</keyword>
<dbReference type="Pfam" id="PF00067">
    <property type="entry name" value="p450"/>
    <property type="match status" value="1"/>
</dbReference>
<protein>
    <submittedName>
        <fullName evidence="18">Cytochrome P450</fullName>
    </submittedName>
</protein>
<dbReference type="PANTHER" id="PTHR47955">
    <property type="entry name" value="CYTOCHROME P450 FAMILY 71 PROTEIN"/>
    <property type="match status" value="1"/>
</dbReference>
<dbReference type="FunFam" id="1.10.630.10:FF:000043">
    <property type="entry name" value="Cytochrome P450 99A2"/>
    <property type="match status" value="1"/>
</dbReference>
<dbReference type="InterPro" id="IPR001128">
    <property type="entry name" value="Cyt_P450"/>
</dbReference>
<evidence type="ECO:0000256" key="2">
    <source>
        <dbReference type="ARBA" id="ARBA00004606"/>
    </source>
</evidence>
<keyword evidence="8" id="KW-0735">Signal-anchor</keyword>
<dbReference type="PRINTS" id="PR00463">
    <property type="entry name" value="EP450I"/>
</dbReference>
<dbReference type="InterPro" id="IPR036396">
    <property type="entry name" value="Cyt_P450_sf"/>
</dbReference>
<accession>A0A384ZVR0</accession>
<dbReference type="InterPro" id="IPR017972">
    <property type="entry name" value="Cyt_P450_CS"/>
</dbReference>
<evidence type="ECO:0000256" key="5">
    <source>
        <dbReference type="ARBA" id="ARBA00022617"/>
    </source>
</evidence>
<feature type="transmembrane region" description="Helical" evidence="17">
    <location>
        <begin position="6"/>
        <end position="22"/>
    </location>
</feature>
<feature type="binding site" description="axial binding residue" evidence="15">
    <location>
        <position position="434"/>
    </location>
    <ligand>
        <name>heme</name>
        <dbReference type="ChEBI" id="CHEBI:30413"/>
    </ligand>
    <ligandPart>
        <name>Fe</name>
        <dbReference type="ChEBI" id="CHEBI:18248"/>
    </ligandPart>
</feature>
<dbReference type="AlphaFoldDB" id="A0A384ZVR0"/>
<evidence type="ECO:0000256" key="4">
    <source>
        <dbReference type="ARBA" id="ARBA00010617"/>
    </source>
</evidence>
<dbReference type="PANTHER" id="PTHR47955:SF13">
    <property type="entry name" value="CYTOCHROME P450"/>
    <property type="match status" value="1"/>
</dbReference>
<dbReference type="EMBL" id="MF197558">
    <property type="protein sequence ID" value="AXG24152.1"/>
    <property type="molecule type" value="mRNA"/>
</dbReference>
<dbReference type="Gene3D" id="1.10.630.10">
    <property type="entry name" value="Cytochrome P450"/>
    <property type="match status" value="1"/>
</dbReference>
<keyword evidence="10 16" id="KW-0560">Oxidoreductase</keyword>
<dbReference type="GO" id="GO:0005506">
    <property type="term" value="F:iron ion binding"/>
    <property type="evidence" value="ECO:0007669"/>
    <property type="project" value="InterPro"/>
</dbReference>
<evidence type="ECO:0000256" key="16">
    <source>
        <dbReference type="RuleBase" id="RU000461"/>
    </source>
</evidence>
<evidence type="ECO:0000256" key="17">
    <source>
        <dbReference type="SAM" id="Phobius"/>
    </source>
</evidence>
<keyword evidence="5 15" id="KW-0349">Heme</keyword>
<dbReference type="GO" id="GO:0016705">
    <property type="term" value="F:oxidoreductase activity, acting on paired donors, with incorporation or reduction of molecular oxygen"/>
    <property type="evidence" value="ECO:0007669"/>
    <property type="project" value="InterPro"/>
</dbReference>
<evidence type="ECO:0000256" key="6">
    <source>
        <dbReference type="ARBA" id="ARBA00022692"/>
    </source>
</evidence>
<dbReference type="SUPFAM" id="SSF48264">
    <property type="entry name" value="Cytochrome P450"/>
    <property type="match status" value="1"/>
</dbReference>
<keyword evidence="14" id="KW-0325">Glycoprotein</keyword>
<reference evidence="18" key="1">
    <citation type="submission" date="2017-06" db="EMBL/GenBank/DDBJ databases">
        <title>A Novel Cytochrome P450, Kauniolide synthase, converts germacranolides into guaianolides.</title>
        <authorList>
            <person name="Liu Q."/>
            <person name="Beyraghdar Kashkooli A."/>
            <person name="Manzano D."/>
            <person name="Pateraki I."/>
            <person name="Richard L."/>
            <person name="Kolkman P."/>
            <person name="Fatima Lucas M."/>
            <person name="de Vos R."/>
            <person name="Franssen M."/>
            <person name="van der Krol S."/>
            <person name="Bouwmeester H.J."/>
        </authorList>
    </citation>
    <scope>NUCLEOTIDE SEQUENCE</scope>
    <source>
        <strain evidence="18">Tp8879</strain>
    </source>
</reference>
<keyword evidence="6 17" id="KW-0812">Transmembrane</keyword>
<evidence type="ECO:0000256" key="12">
    <source>
        <dbReference type="ARBA" id="ARBA00023033"/>
    </source>
</evidence>
<dbReference type="GO" id="GO:0016114">
    <property type="term" value="P:terpenoid biosynthetic process"/>
    <property type="evidence" value="ECO:0007669"/>
    <property type="project" value="UniProtKB-UniPathway"/>
</dbReference>
<keyword evidence="11 15" id="KW-0408">Iron</keyword>
<evidence type="ECO:0000256" key="8">
    <source>
        <dbReference type="ARBA" id="ARBA00022968"/>
    </source>
</evidence>
<proteinExistence type="evidence at transcript level"/>
<evidence type="ECO:0000256" key="1">
    <source>
        <dbReference type="ARBA" id="ARBA00001971"/>
    </source>
</evidence>
<dbReference type="UniPathway" id="UPA00213"/>
<dbReference type="PROSITE" id="PS00086">
    <property type="entry name" value="CYTOCHROME_P450"/>
    <property type="match status" value="1"/>
</dbReference>
<keyword evidence="7 15" id="KW-0479">Metal-binding</keyword>
<dbReference type="GO" id="GO:0020037">
    <property type="term" value="F:heme binding"/>
    <property type="evidence" value="ECO:0007669"/>
    <property type="project" value="InterPro"/>
</dbReference>
<comment type="pathway">
    <text evidence="3">Secondary metabolite biosynthesis; terpenoid biosynthesis.</text>
</comment>
<keyword evidence="9 17" id="KW-1133">Transmembrane helix</keyword>
<evidence type="ECO:0000313" key="18">
    <source>
        <dbReference type="EMBL" id="AXG24152.1"/>
    </source>
</evidence>
<keyword evidence="13 17" id="KW-0472">Membrane</keyword>
<evidence type="ECO:0000256" key="3">
    <source>
        <dbReference type="ARBA" id="ARBA00004721"/>
    </source>
</evidence>
<comment type="similarity">
    <text evidence="4 16">Belongs to the cytochrome P450 family.</text>
</comment>
<evidence type="ECO:0000256" key="14">
    <source>
        <dbReference type="ARBA" id="ARBA00023180"/>
    </source>
</evidence>
<dbReference type="CDD" id="cd11072">
    <property type="entry name" value="CYP71-like"/>
    <property type="match status" value="1"/>
</dbReference>
<evidence type="ECO:0000256" key="10">
    <source>
        <dbReference type="ARBA" id="ARBA00023002"/>
    </source>
</evidence>
<organism evidence="18">
    <name type="scientific">Tanacetum parthenium</name>
    <name type="common">Feverfew</name>
    <name type="synonym">Matricaria parthenium</name>
    <dbReference type="NCBI Taxonomy" id="127999"/>
    <lineage>
        <taxon>Eukaryota</taxon>
        <taxon>Viridiplantae</taxon>
        <taxon>Streptophyta</taxon>
        <taxon>Embryophyta</taxon>
        <taxon>Tracheophyta</taxon>
        <taxon>Spermatophyta</taxon>
        <taxon>Magnoliopsida</taxon>
        <taxon>eudicotyledons</taxon>
        <taxon>Gunneridae</taxon>
        <taxon>Pentapetalae</taxon>
        <taxon>asterids</taxon>
        <taxon>campanulids</taxon>
        <taxon>Asterales</taxon>
        <taxon>Asteraceae</taxon>
        <taxon>Asteroideae</taxon>
        <taxon>Anthemideae</taxon>
        <taxon>Anthemidinae</taxon>
        <taxon>Tanacetum</taxon>
    </lineage>
</organism>
<dbReference type="GO" id="GO:0016020">
    <property type="term" value="C:membrane"/>
    <property type="evidence" value="ECO:0007669"/>
    <property type="project" value="UniProtKB-SubCell"/>
</dbReference>
<evidence type="ECO:0000256" key="11">
    <source>
        <dbReference type="ARBA" id="ARBA00023004"/>
    </source>
</evidence>
<evidence type="ECO:0000256" key="13">
    <source>
        <dbReference type="ARBA" id="ARBA00023136"/>
    </source>
</evidence>
<dbReference type="PRINTS" id="PR00385">
    <property type="entry name" value="P450"/>
</dbReference>
<evidence type="ECO:0000256" key="9">
    <source>
        <dbReference type="ARBA" id="ARBA00022989"/>
    </source>
</evidence>
<evidence type="ECO:0000256" key="15">
    <source>
        <dbReference type="PIRSR" id="PIRSR602401-1"/>
    </source>
</evidence>
<comment type="subcellular location">
    <subcellularLocation>
        <location evidence="2">Membrane</location>
        <topology evidence="2">Single-pass type II membrane protein</topology>
    </subcellularLocation>
</comment>
<dbReference type="GO" id="GO:0004497">
    <property type="term" value="F:monooxygenase activity"/>
    <property type="evidence" value="ECO:0007669"/>
    <property type="project" value="UniProtKB-KW"/>
</dbReference>
<comment type="cofactor">
    <cofactor evidence="1 15">
        <name>heme</name>
        <dbReference type="ChEBI" id="CHEBI:30413"/>
    </cofactor>
</comment>
<name>A0A384ZVR0_TANPA</name>